<feature type="region of interest" description="Disordered" evidence="1">
    <location>
        <begin position="895"/>
        <end position="918"/>
    </location>
</feature>
<feature type="compositionally biased region" description="Polar residues" evidence="1">
    <location>
        <begin position="774"/>
        <end position="783"/>
    </location>
</feature>
<feature type="compositionally biased region" description="Polar residues" evidence="1">
    <location>
        <begin position="1271"/>
        <end position="1283"/>
    </location>
</feature>
<feature type="compositionally biased region" description="Basic and acidic residues" evidence="1">
    <location>
        <begin position="789"/>
        <end position="813"/>
    </location>
</feature>
<feature type="region of interest" description="Disordered" evidence="1">
    <location>
        <begin position="536"/>
        <end position="555"/>
    </location>
</feature>
<feature type="compositionally biased region" description="Polar residues" evidence="1">
    <location>
        <begin position="1324"/>
        <end position="1336"/>
    </location>
</feature>
<reference evidence="5 6" key="1">
    <citation type="submission" date="2024-04" db="EMBL/GenBank/DDBJ databases">
        <title>Symmetric and asymmetric DNA N6-adenine methylation regulates different biological responses in Mucorales.</title>
        <authorList>
            <consortium name="Lawrence Berkeley National Laboratory"/>
            <person name="Lax C."/>
            <person name="Mondo S.J."/>
            <person name="Osorio-Concepcion M."/>
            <person name="Muszewska A."/>
            <person name="Corrochano-Luque M."/>
            <person name="Gutierrez G."/>
            <person name="Riley R."/>
            <person name="Lipzen A."/>
            <person name="Guo J."/>
            <person name="Hundley H."/>
            <person name="Amirebrahimi M."/>
            <person name="Ng V."/>
            <person name="Lorenzo-Gutierrez D."/>
            <person name="Binder U."/>
            <person name="Yang J."/>
            <person name="Song Y."/>
            <person name="Canovas D."/>
            <person name="Navarro E."/>
            <person name="Freitag M."/>
            <person name="Gabaldon T."/>
            <person name="Grigoriev I.V."/>
            <person name="Corrochano L.M."/>
            <person name="Nicolas F.E."/>
            <person name="Garre V."/>
        </authorList>
    </citation>
    <scope>NUCLEOTIDE SEQUENCE [LARGE SCALE GENOMIC DNA]</scope>
    <source>
        <strain evidence="5 6">L51</strain>
    </source>
</reference>
<dbReference type="PROSITE" id="PS50031">
    <property type="entry name" value="EH"/>
    <property type="match status" value="2"/>
</dbReference>
<feature type="compositionally biased region" description="Polar residues" evidence="1">
    <location>
        <begin position="1061"/>
        <end position="1081"/>
    </location>
</feature>
<dbReference type="CDD" id="cd00052">
    <property type="entry name" value="EH"/>
    <property type="match status" value="2"/>
</dbReference>
<feature type="compositionally biased region" description="Acidic residues" evidence="1">
    <location>
        <begin position="1228"/>
        <end position="1240"/>
    </location>
</feature>
<feature type="region of interest" description="Disordered" evidence="1">
    <location>
        <begin position="563"/>
        <end position="652"/>
    </location>
</feature>
<dbReference type="SUPFAM" id="SSF46934">
    <property type="entry name" value="UBA-like"/>
    <property type="match status" value="1"/>
</dbReference>
<dbReference type="SMART" id="SM00027">
    <property type="entry name" value="EH"/>
    <property type="match status" value="3"/>
</dbReference>
<feature type="domain" description="UBA" evidence="2">
    <location>
        <begin position="1415"/>
        <end position="1455"/>
    </location>
</feature>
<feature type="region of interest" description="Disordered" evidence="1">
    <location>
        <begin position="933"/>
        <end position="1142"/>
    </location>
</feature>
<feature type="domain" description="EF-hand" evidence="4">
    <location>
        <begin position="322"/>
        <end position="357"/>
    </location>
</feature>
<dbReference type="SMART" id="SM00165">
    <property type="entry name" value="UBA"/>
    <property type="match status" value="1"/>
</dbReference>
<dbReference type="SUPFAM" id="SSF47473">
    <property type="entry name" value="EF-hand"/>
    <property type="match status" value="3"/>
</dbReference>
<feature type="compositionally biased region" description="Polar residues" evidence="1">
    <location>
        <begin position="1355"/>
        <end position="1393"/>
    </location>
</feature>
<keyword evidence="6" id="KW-1185">Reference proteome</keyword>
<evidence type="ECO:0000259" key="4">
    <source>
        <dbReference type="PROSITE" id="PS50222"/>
    </source>
</evidence>
<feature type="compositionally biased region" description="Polar residues" evidence="1">
    <location>
        <begin position="1241"/>
        <end position="1250"/>
    </location>
</feature>
<dbReference type="Proteomes" id="UP001448207">
    <property type="component" value="Unassembled WGS sequence"/>
</dbReference>
<dbReference type="PANTHER" id="PTHR11216">
    <property type="entry name" value="EH DOMAIN"/>
    <property type="match status" value="1"/>
</dbReference>
<feature type="domain" description="EH" evidence="3">
    <location>
        <begin position="289"/>
        <end position="378"/>
    </location>
</feature>
<feature type="compositionally biased region" description="Polar residues" evidence="1">
    <location>
        <begin position="955"/>
        <end position="992"/>
    </location>
</feature>
<protein>
    <submittedName>
        <fullName evidence="5">Uncharacterized protein</fullName>
    </submittedName>
</protein>
<feature type="compositionally biased region" description="Polar residues" evidence="1">
    <location>
        <begin position="895"/>
        <end position="909"/>
    </location>
</feature>
<feature type="region of interest" description="Disordered" evidence="1">
    <location>
        <begin position="383"/>
        <end position="472"/>
    </location>
</feature>
<feature type="compositionally biased region" description="Basic and acidic residues" evidence="1">
    <location>
        <begin position="1115"/>
        <end position="1128"/>
    </location>
</feature>
<feature type="region of interest" description="Disordered" evidence="1">
    <location>
        <begin position="1192"/>
        <end position="1393"/>
    </location>
</feature>
<evidence type="ECO:0000259" key="2">
    <source>
        <dbReference type="PROSITE" id="PS50030"/>
    </source>
</evidence>
<feature type="compositionally biased region" description="Acidic residues" evidence="1">
    <location>
        <begin position="399"/>
        <end position="416"/>
    </location>
</feature>
<name>A0ABR3AQ72_PHYBL</name>
<feature type="region of interest" description="Disordered" evidence="1">
    <location>
        <begin position="768"/>
        <end position="846"/>
    </location>
</feature>
<dbReference type="InterPro" id="IPR011992">
    <property type="entry name" value="EF-hand-dom_pair"/>
</dbReference>
<evidence type="ECO:0000313" key="6">
    <source>
        <dbReference type="Proteomes" id="UP001448207"/>
    </source>
</evidence>
<feature type="compositionally biased region" description="Polar residues" evidence="1">
    <location>
        <begin position="1129"/>
        <end position="1142"/>
    </location>
</feature>
<feature type="region of interest" description="Disordered" evidence="1">
    <location>
        <begin position="679"/>
        <end position="742"/>
    </location>
</feature>
<feature type="domain" description="EH" evidence="3">
    <location>
        <begin position="149"/>
        <end position="238"/>
    </location>
</feature>
<organism evidence="5 6">
    <name type="scientific">Phycomyces blakesleeanus</name>
    <dbReference type="NCBI Taxonomy" id="4837"/>
    <lineage>
        <taxon>Eukaryota</taxon>
        <taxon>Fungi</taxon>
        <taxon>Fungi incertae sedis</taxon>
        <taxon>Mucoromycota</taxon>
        <taxon>Mucoromycotina</taxon>
        <taxon>Mucoromycetes</taxon>
        <taxon>Mucorales</taxon>
        <taxon>Phycomycetaceae</taxon>
        <taxon>Phycomyces</taxon>
    </lineage>
</organism>
<feature type="compositionally biased region" description="Low complexity" evidence="1">
    <location>
        <begin position="1337"/>
        <end position="1354"/>
    </location>
</feature>
<feature type="compositionally biased region" description="Basic and acidic residues" evidence="1">
    <location>
        <begin position="439"/>
        <end position="456"/>
    </location>
</feature>
<evidence type="ECO:0000313" key="5">
    <source>
        <dbReference type="EMBL" id="KAL0078681.1"/>
    </source>
</evidence>
<dbReference type="Pfam" id="PF00627">
    <property type="entry name" value="UBA"/>
    <property type="match status" value="1"/>
</dbReference>
<dbReference type="InterPro" id="IPR009060">
    <property type="entry name" value="UBA-like_sf"/>
</dbReference>
<dbReference type="InterPro" id="IPR015940">
    <property type="entry name" value="UBA"/>
</dbReference>
<feature type="compositionally biased region" description="Basic and acidic residues" evidence="1">
    <location>
        <begin position="537"/>
        <end position="555"/>
    </location>
</feature>
<gene>
    <name evidence="5" type="ORF">J3Q64DRAFT_1824787</name>
</gene>
<accession>A0ABR3AQ72</accession>
<feature type="compositionally biased region" description="Basic and acidic residues" evidence="1">
    <location>
        <begin position="993"/>
        <end position="1005"/>
    </location>
</feature>
<feature type="compositionally biased region" description="Polar residues" evidence="1">
    <location>
        <begin position="701"/>
        <end position="720"/>
    </location>
</feature>
<dbReference type="Pfam" id="PF12763">
    <property type="entry name" value="EH"/>
    <property type="match status" value="3"/>
</dbReference>
<feature type="compositionally biased region" description="Basic and acidic residues" evidence="1">
    <location>
        <begin position="825"/>
        <end position="842"/>
    </location>
</feature>
<dbReference type="PROSITE" id="PS50222">
    <property type="entry name" value="EF_HAND_2"/>
    <property type="match status" value="1"/>
</dbReference>
<dbReference type="Gene3D" id="1.10.8.10">
    <property type="entry name" value="DNA helicase RuvA subunit, C-terminal domain"/>
    <property type="match status" value="1"/>
</dbReference>
<dbReference type="Gene3D" id="1.10.238.10">
    <property type="entry name" value="EF-hand"/>
    <property type="match status" value="3"/>
</dbReference>
<feature type="compositionally biased region" description="Polar residues" evidence="1">
    <location>
        <begin position="1091"/>
        <end position="1105"/>
    </location>
</feature>
<feature type="compositionally biased region" description="Basic and acidic residues" evidence="1">
    <location>
        <begin position="686"/>
        <end position="697"/>
    </location>
</feature>
<evidence type="ECO:0000256" key="1">
    <source>
        <dbReference type="SAM" id="MobiDB-lite"/>
    </source>
</evidence>
<evidence type="ECO:0000259" key="3">
    <source>
        <dbReference type="PROSITE" id="PS50031"/>
    </source>
</evidence>
<dbReference type="InterPro" id="IPR002048">
    <property type="entry name" value="EF_hand_dom"/>
</dbReference>
<comment type="caution">
    <text evidence="5">The sequence shown here is derived from an EMBL/GenBank/DDBJ whole genome shotgun (WGS) entry which is preliminary data.</text>
</comment>
<feature type="compositionally biased region" description="Polar residues" evidence="1">
    <location>
        <begin position="460"/>
        <end position="470"/>
    </location>
</feature>
<sequence length="1456" mass="160358">MTHVHLNTSSLHFSFVEPPRACFSLLHSLQLMSNTLQPSWDASLNPEERTQYNKLFDSTSTDGHTITGEQAAALFAHSKLSAQALGQANERNAGVLDKQGFFIALKLIACAQHGIRPSAKALSSKTPLPMLQPDTHETAQDTDVISPSDRIKYVRIFKALEPVNGFIRDEKARTVFMRSKLPGGTLGHIWNLSHKNQSDLMSQSEFVIAMHYIARCMAGVKQLPDVIPQSVIASASSKPPPPPKRKERHSMIQPKEVSSPKKETSPRSVPKPPVPLMKMNEPWNVDAIEKEQYKVAFDKLNINNREYIDGSEAVNYFKSSHLSESELGLIWDLADTQNRGCLSLKEFIIAMHLIRVRKEGYAIPPKLSDSLLASVEDLDRVSSSKRVEIPIPEQPTIPEEPEIEETTDSDSETSEEEDKKHTTEQLVAAPLPTTNLPLSDERDRSRIVDHSSKLDEENSELSNLQTSLDQTRSRTAHLLQKEGDLIEDLKRVSSEKIRVQKELEEAENEERVLQERISTLEKECETMRTELALISKASEDQEIKTGERQSELLAVKDKHTSLNAQLEKAHAHESTSSKTVDIVSPPTQKATPPPPPPPKSRMQRNSSILGEGLTKSQSVRRRAPAPTPIKRQPSSVKSPQAEEASAKSDESVLGSTFAPVAAAAATATAAFATAVSFINGEDKDEEVSREIEKKDAEPSAEPSSTEPTQTTKVGPIQSQAKLAEEPKTESAQKPQFDSVQTPQVVPVPEYQVESAQVPQVELNSIHESSVDPFTLNNETNQATDAGDTYPDKNMQEVDDHAVETAADNRHTMTEDEISAGSISELRQEESNEQPQKSEDRTENLPLKETALEQNNIHQDVIGGQNSVQEEPVPKEIPVEVFPVTDDDTENKILNIQPIENTENVDTPTPANIDFEQPSGVTYQNNDVLQEDELPVREPTIEKGATSTVYPPAESSYKTNSVYTDSNQYSDNVPQSYMEQTTPEELGSQQTTILDDKPDVKNDHVLAEPTSTSNVIKDVSSNSSITSEESDEESIASEDKPLSNEIGTFGVSNTSHHDSENIDQNDTLPAYTADTSNDSIAPQNMLIKEVSSADNSSPFEQENTVAETGKPAAESDNERSDTESEENFREYSTFTPGQYANDTSGIDVLASHQEEFGQSNSESSKTTEHDFEVVDNASVASSFVSAHTGDFTSHHGSLDEFDLTSFGANDPKVKSTNTTPDKEISAFEAEFDDMVDSDDNYENPTNLSQTAHIDENPFDVSSEIEDKAEKTPTLSQPEPATFSDNFVPPEPSTETSTTTSGGHKSVLKGFEGFPFAFGDTEEPKPSTTNSQQKDISTQPQSSQPIEQSPPVEQSQFSTQTPTEQKLYSPQPEQTRPSSNSINTTPENTSGFASSVHNSINHASESINTPSVHTLAPKESEYVGVLMSMGFTVDQAKDALRRYDNDLQKATNFLLDQY</sequence>
<dbReference type="EMBL" id="JBCLYO010000024">
    <property type="protein sequence ID" value="KAL0078681.1"/>
    <property type="molecule type" value="Genomic_DNA"/>
</dbReference>
<dbReference type="InterPro" id="IPR000261">
    <property type="entry name" value="EH_dom"/>
</dbReference>
<proteinExistence type="predicted"/>
<feature type="region of interest" description="Disordered" evidence="1">
    <location>
        <begin position="232"/>
        <end position="276"/>
    </location>
</feature>
<dbReference type="PROSITE" id="PS50030">
    <property type="entry name" value="UBA"/>
    <property type="match status" value="1"/>
</dbReference>